<gene>
    <name evidence="1" type="ORF">S01H4_28901</name>
</gene>
<dbReference type="InterPro" id="IPR034474">
    <property type="entry name" value="Methyltransferase_Class_D"/>
</dbReference>
<proteinExistence type="predicted"/>
<dbReference type="AlphaFoldDB" id="X1A0K6"/>
<dbReference type="PANTHER" id="PTHR43306">
    <property type="entry name" value="7,8-DIHYDRO-6-HYDROXYMETHYLPTERIN DIMETHYLTRANSFERASE"/>
    <property type="match status" value="1"/>
</dbReference>
<accession>X1A0K6</accession>
<dbReference type="InterPro" id="IPR058240">
    <property type="entry name" value="rSAM_sf"/>
</dbReference>
<feature type="non-terminal residue" evidence="1">
    <location>
        <position position="120"/>
    </location>
</feature>
<dbReference type="EMBL" id="BART01014524">
    <property type="protein sequence ID" value="GAG75319.1"/>
    <property type="molecule type" value="Genomic_DNA"/>
</dbReference>
<dbReference type="SUPFAM" id="SSF102114">
    <property type="entry name" value="Radical SAM enzymes"/>
    <property type="match status" value="1"/>
</dbReference>
<reference evidence="1" key="1">
    <citation type="journal article" date="2014" name="Front. Microbiol.">
        <title>High frequency of phylogenetically diverse reductive dehalogenase-homologous genes in deep subseafloor sedimentary metagenomes.</title>
        <authorList>
            <person name="Kawai M."/>
            <person name="Futagami T."/>
            <person name="Toyoda A."/>
            <person name="Takaki Y."/>
            <person name="Nishi S."/>
            <person name="Hori S."/>
            <person name="Arai W."/>
            <person name="Tsubouchi T."/>
            <person name="Morono Y."/>
            <person name="Uchiyama I."/>
            <person name="Ito T."/>
            <person name="Fujiyama A."/>
            <person name="Inagaki F."/>
            <person name="Takami H."/>
        </authorList>
    </citation>
    <scope>NUCLEOTIDE SEQUENCE</scope>
    <source>
        <strain evidence="1">Expedition CK06-06</strain>
    </source>
</reference>
<name>X1A0K6_9ZZZZ</name>
<organism evidence="1">
    <name type="scientific">marine sediment metagenome</name>
    <dbReference type="NCBI Taxonomy" id="412755"/>
    <lineage>
        <taxon>unclassified sequences</taxon>
        <taxon>metagenomes</taxon>
        <taxon>ecological metagenomes</taxon>
    </lineage>
</organism>
<evidence type="ECO:0008006" key="2">
    <source>
        <dbReference type="Google" id="ProtNLM"/>
    </source>
</evidence>
<sequence>MLVPAIVPDVNFHQIGDIIQFAKRWVPTVKGVYFQPVSYFGRYPGTPGDEDRVTIPDILRAVEKQTKGELKETNFVPPVCEHPHCSFSGFAVLTKEGRLLPTTNLQPRQIREDGAEHSRQ</sequence>
<protein>
    <recommendedName>
        <fullName evidence="2">Radical SAM core domain-containing protein</fullName>
    </recommendedName>
</protein>
<comment type="caution">
    <text evidence="1">The sequence shown here is derived from an EMBL/GenBank/DDBJ whole genome shotgun (WGS) entry which is preliminary data.</text>
</comment>
<dbReference type="PANTHER" id="PTHR43306:SF1">
    <property type="entry name" value="7,8-DIHYDRO-6-HYDROXYMETHYLPTERIN DIMETHYLTRANSFERASE"/>
    <property type="match status" value="1"/>
</dbReference>
<evidence type="ECO:0000313" key="1">
    <source>
        <dbReference type="EMBL" id="GAG75319.1"/>
    </source>
</evidence>